<dbReference type="Proteomes" id="UP001175000">
    <property type="component" value="Unassembled WGS sequence"/>
</dbReference>
<dbReference type="PANTHER" id="PTHR46411">
    <property type="entry name" value="FAMILY ATPASE, PUTATIVE-RELATED"/>
    <property type="match status" value="1"/>
</dbReference>
<keyword evidence="2" id="KW-0378">Hydrolase</keyword>
<dbReference type="PANTHER" id="PTHR46411:SF3">
    <property type="entry name" value="AAA+ ATPASE DOMAIN-CONTAINING PROTEIN"/>
    <property type="match status" value="1"/>
</dbReference>
<keyword evidence="3" id="KW-1185">Reference proteome</keyword>
<dbReference type="SUPFAM" id="SSF52540">
    <property type="entry name" value="P-loop containing nucleoside triphosphate hydrolases"/>
    <property type="match status" value="1"/>
</dbReference>
<gene>
    <name evidence="2" type="ORF">B0T14DRAFT_273149</name>
</gene>
<evidence type="ECO:0000313" key="2">
    <source>
        <dbReference type="EMBL" id="KAK0617588.1"/>
    </source>
</evidence>
<evidence type="ECO:0000313" key="3">
    <source>
        <dbReference type="Proteomes" id="UP001175000"/>
    </source>
</evidence>
<evidence type="ECO:0000259" key="1">
    <source>
        <dbReference type="Pfam" id="PF00004"/>
    </source>
</evidence>
<protein>
    <submittedName>
        <fullName evidence="2">P-loop containing nucleoside triphosphate hydrolase protein</fullName>
    </submittedName>
</protein>
<organism evidence="2 3">
    <name type="scientific">Immersiella caudata</name>
    <dbReference type="NCBI Taxonomy" id="314043"/>
    <lineage>
        <taxon>Eukaryota</taxon>
        <taxon>Fungi</taxon>
        <taxon>Dikarya</taxon>
        <taxon>Ascomycota</taxon>
        <taxon>Pezizomycotina</taxon>
        <taxon>Sordariomycetes</taxon>
        <taxon>Sordariomycetidae</taxon>
        <taxon>Sordariales</taxon>
        <taxon>Lasiosphaeriaceae</taxon>
        <taxon>Immersiella</taxon>
    </lineage>
</organism>
<feature type="domain" description="ATPase AAA-type core" evidence="1">
    <location>
        <begin position="34"/>
        <end position="147"/>
    </location>
</feature>
<dbReference type="InterPro" id="IPR027417">
    <property type="entry name" value="P-loop_NTPase"/>
</dbReference>
<accession>A0AA40BXU3</accession>
<sequence length="204" mass="22975">MLRLAVRSSFRQGQEAAFSRPPVSRRKKRGLVVMVQGPPDSGKTVTVEAMAHAYNKALFAIEANELVNETDETTMAFEVAKAWDCPPLLDDADILQSRARHDSRVNQHAARFLRILDTFPGLIFLTTSHPAALDENVKSRVHLTICFKPLTLGQTRNIFQLSFDRLREEEHQDVGKADTESLAISDDEVLRFAEEHYNKDASGR</sequence>
<dbReference type="GO" id="GO:0016887">
    <property type="term" value="F:ATP hydrolysis activity"/>
    <property type="evidence" value="ECO:0007669"/>
    <property type="project" value="InterPro"/>
</dbReference>
<dbReference type="Pfam" id="PF00004">
    <property type="entry name" value="AAA"/>
    <property type="match status" value="1"/>
</dbReference>
<reference evidence="2" key="1">
    <citation type="submission" date="2023-06" db="EMBL/GenBank/DDBJ databases">
        <title>Genome-scale phylogeny and comparative genomics of the fungal order Sordariales.</title>
        <authorList>
            <consortium name="Lawrence Berkeley National Laboratory"/>
            <person name="Hensen N."/>
            <person name="Bonometti L."/>
            <person name="Westerberg I."/>
            <person name="Brannstrom I.O."/>
            <person name="Guillou S."/>
            <person name="Cros-Aarteil S."/>
            <person name="Calhoun S."/>
            <person name="Haridas S."/>
            <person name="Kuo A."/>
            <person name="Mondo S."/>
            <person name="Pangilinan J."/>
            <person name="Riley R."/>
            <person name="Labutti K."/>
            <person name="Andreopoulos B."/>
            <person name="Lipzen A."/>
            <person name="Chen C."/>
            <person name="Yanf M."/>
            <person name="Daum C."/>
            <person name="Ng V."/>
            <person name="Clum A."/>
            <person name="Steindorff A."/>
            <person name="Ohm R."/>
            <person name="Martin F."/>
            <person name="Silar P."/>
            <person name="Natvig D."/>
            <person name="Lalanne C."/>
            <person name="Gautier V."/>
            <person name="Ament-Velasquez S.L."/>
            <person name="Kruys A."/>
            <person name="Hutchinson M.I."/>
            <person name="Powell A.J."/>
            <person name="Barry K."/>
            <person name="Miller A.N."/>
            <person name="Grigoriev I.V."/>
            <person name="Debuchy R."/>
            <person name="Gladieux P."/>
            <person name="Thoren M.H."/>
            <person name="Johannesson H."/>
        </authorList>
    </citation>
    <scope>NUCLEOTIDE SEQUENCE</scope>
    <source>
        <strain evidence="2">CBS 606.72</strain>
    </source>
</reference>
<name>A0AA40BXU3_9PEZI</name>
<dbReference type="EMBL" id="JAULSU010000005">
    <property type="protein sequence ID" value="KAK0617588.1"/>
    <property type="molecule type" value="Genomic_DNA"/>
</dbReference>
<dbReference type="InterPro" id="IPR003959">
    <property type="entry name" value="ATPase_AAA_core"/>
</dbReference>
<dbReference type="AlphaFoldDB" id="A0AA40BXU3"/>
<comment type="caution">
    <text evidence="2">The sequence shown here is derived from an EMBL/GenBank/DDBJ whole genome shotgun (WGS) entry which is preliminary data.</text>
</comment>
<proteinExistence type="predicted"/>
<dbReference type="GO" id="GO:0005524">
    <property type="term" value="F:ATP binding"/>
    <property type="evidence" value="ECO:0007669"/>
    <property type="project" value="InterPro"/>
</dbReference>
<dbReference type="Gene3D" id="3.40.50.300">
    <property type="entry name" value="P-loop containing nucleotide triphosphate hydrolases"/>
    <property type="match status" value="1"/>
</dbReference>